<reference evidence="2 3" key="1">
    <citation type="submission" date="2024-04" db="EMBL/GenBank/DDBJ databases">
        <title>Tritrichomonas musculus Genome.</title>
        <authorList>
            <person name="Alves-Ferreira E."/>
            <person name="Grigg M."/>
            <person name="Lorenzi H."/>
            <person name="Galac M."/>
        </authorList>
    </citation>
    <scope>NUCLEOTIDE SEQUENCE [LARGE SCALE GENOMIC DNA]</scope>
    <source>
        <strain evidence="2 3">EAF2021</strain>
    </source>
</reference>
<organism evidence="2 3">
    <name type="scientific">Tritrichomonas musculus</name>
    <dbReference type="NCBI Taxonomy" id="1915356"/>
    <lineage>
        <taxon>Eukaryota</taxon>
        <taxon>Metamonada</taxon>
        <taxon>Parabasalia</taxon>
        <taxon>Tritrichomonadida</taxon>
        <taxon>Tritrichomonadidae</taxon>
        <taxon>Tritrichomonas</taxon>
    </lineage>
</organism>
<sequence length="884" mass="101910">MNFQLESIINALNYSYQGTTEQISLAQQYLSNMISYPNEYSSMLVNIMTAENIPEMTRIAASIQFKYLFSNSEIANLLSIQNIIEIINKTPPLVQIQLQSILSRIVDKCLSHDPEQGIQMLLSIITACFNSDIKQIFVGIEIIRFIFKSNARNVFPIPGIGNKETLASKYVIPLFNILCNLGISTPEPFLLHYMLLTAHYLLNYSDLHPLNNWINLIITILNQEIDFSSNHSNIDKDAVKFATGIIESKRDFLEPQMASMIFNSIVNRIKRNQMSYKGILYSLRYINQFLQFDTFISDLQNSNNSNILIEFVKEILFNFFVLNPKSIQQINEDLFNFLLFRHNNTYQIIESPISGAINVLKKICEQKYFINEIANFSLSELKQSIEKYDYGRLYGSTHFASIIAPHLDPSFTDIIIQTLSASIQKNPENTENQNFMIFTITSFFLFLSNVKINNLDLFIFSLNSLTNEALPNIVHYFCAISIPNFISFFKIEEIIDKIQSTINFPLFIKKIVELNSKYPTNQIFNSIKTIFRYFLPFLEPVSIEVVQELFSIYYQLVNEENYNKFKICSSIIRLSNMMKNKGNSIEFYTVALQVNLKLLSEIEPTNYEDLLNVMYNLIHDFAKRPNIYSNTTISDLLIQIPDFLLSLIADSPDLTIYPFIADILKALSIHLMNSNFNSISLISQPISKILQIFLGKFVNNENYDPNDMPLLTQSINKLSQTLFIILKEQEALPQFLEAFTKINEINFADSFAAMATLSPIPTFSNDINFRICLYHASPAAFLLCFQFVVSNMNQMPDFILSEQNNIKKNIEQNIGKLINEMKQMEQKNNKIKFNDDDGSDDEEIVLFEDDNDNFDDFDNGYIDSVALEDSDIFDFQSLLAFYQS</sequence>
<proteinExistence type="predicted"/>
<dbReference type="InterPro" id="IPR011989">
    <property type="entry name" value="ARM-like"/>
</dbReference>
<evidence type="ECO:0000313" key="3">
    <source>
        <dbReference type="Proteomes" id="UP001470230"/>
    </source>
</evidence>
<keyword evidence="1" id="KW-0175">Coiled coil</keyword>
<keyword evidence="3" id="KW-1185">Reference proteome</keyword>
<dbReference type="Gene3D" id="1.25.10.10">
    <property type="entry name" value="Leucine-rich Repeat Variant"/>
    <property type="match status" value="1"/>
</dbReference>
<dbReference type="InterPro" id="IPR016024">
    <property type="entry name" value="ARM-type_fold"/>
</dbReference>
<dbReference type="EMBL" id="JAPFFF010000003">
    <property type="protein sequence ID" value="KAK8894300.1"/>
    <property type="molecule type" value="Genomic_DNA"/>
</dbReference>
<dbReference type="SUPFAM" id="SSF48371">
    <property type="entry name" value="ARM repeat"/>
    <property type="match status" value="1"/>
</dbReference>
<dbReference type="Proteomes" id="UP001470230">
    <property type="component" value="Unassembled WGS sequence"/>
</dbReference>
<feature type="coiled-coil region" evidence="1">
    <location>
        <begin position="800"/>
        <end position="834"/>
    </location>
</feature>
<evidence type="ECO:0000313" key="2">
    <source>
        <dbReference type="EMBL" id="KAK8894300.1"/>
    </source>
</evidence>
<comment type="caution">
    <text evidence="2">The sequence shown here is derived from an EMBL/GenBank/DDBJ whole genome shotgun (WGS) entry which is preliminary data.</text>
</comment>
<evidence type="ECO:0000256" key="1">
    <source>
        <dbReference type="SAM" id="Coils"/>
    </source>
</evidence>
<gene>
    <name evidence="2" type="ORF">M9Y10_022735</name>
</gene>
<accession>A0ABR2KT39</accession>
<evidence type="ECO:0008006" key="4">
    <source>
        <dbReference type="Google" id="ProtNLM"/>
    </source>
</evidence>
<protein>
    <recommendedName>
        <fullName evidence="4">Importin N-terminal domain-containing protein</fullName>
    </recommendedName>
</protein>
<name>A0ABR2KT39_9EUKA</name>